<organism evidence="1 2">
    <name type="scientific">Catharanthus roseus</name>
    <name type="common">Madagascar periwinkle</name>
    <name type="synonym">Vinca rosea</name>
    <dbReference type="NCBI Taxonomy" id="4058"/>
    <lineage>
        <taxon>Eukaryota</taxon>
        <taxon>Viridiplantae</taxon>
        <taxon>Streptophyta</taxon>
        <taxon>Embryophyta</taxon>
        <taxon>Tracheophyta</taxon>
        <taxon>Spermatophyta</taxon>
        <taxon>Magnoliopsida</taxon>
        <taxon>eudicotyledons</taxon>
        <taxon>Gunneridae</taxon>
        <taxon>Pentapetalae</taxon>
        <taxon>asterids</taxon>
        <taxon>lamiids</taxon>
        <taxon>Gentianales</taxon>
        <taxon>Apocynaceae</taxon>
        <taxon>Rauvolfioideae</taxon>
        <taxon>Vinceae</taxon>
        <taxon>Catharanthinae</taxon>
        <taxon>Catharanthus</taxon>
    </lineage>
</organism>
<protein>
    <submittedName>
        <fullName evidence="1">Uncharacterized protein</fullName>
    </submittedName>
</protein>
<reference evidence="2" key="1">
    <citation type="journal article" date="2023" name="Nat. Plants">
        <title>Single-cell RNA sequencing provides a high-resolution roadmap for understanding the multicellular compartmentation of specialized metabolism.</title>
        <authorList>
            <person name="Sun S."/>
            <person name="Shen X."/>
            <person name="Li Y."/>
            <person name="Li Y."/>
            <person name="Wang S."/>
            <person name="Li R."/>
            <person name="Zhang H."/>
            <person name="Shen G."/>
            <person name="Guo B."/>
            <person name="Wei J."/>
            <person name="Xu J."/>
            <person name="St-Pierre B."/>
            <person name="Chen S."/>
            <person name="Sun C."/>
        </authorList>
    </citation>
    <scope>NUCLEOTIDE SEQUENCE [LARGE SCALE GENOMIC DNA]</scope>
</reference>
<evidence type="ECO:0000313" key="2">
    <source>
        <dbReference type="Proteomes" id="UP001060085"/>
    </source>
</evidence>
<dbReference type="Proteomes" id="UP001060085">
    <property type="component" value="Linkage Group LG04"/>
</dbReference>
<keyword evidence="2" id="KW-1185">Reference proteome</keyword>
<comment type="caution">
    <text evidence="1">The sequence shown here is derived from an EMBL/GenBank/DDBJ whole genome shotgun (WGS) entry which is preliminary data.</text>
</comment>
<gene>
    <name evidence="1" type="ORF">M9H77_19874</name>
</gene>
<evidence type="ECO:0000313" key="1">
    <source>
        <dbReference type="EMBL" id="KAI5670021.1"/>
    </source>
</evidence>
<dbReference type="EMBL" id="CM044704">
    <property type="protein sequence ID" value="KAI5670021.1"/>
    <property type="molecule type" value="Genomic_DNA"/>
</dbReference>
<name>A0ACC0BBK0_CATRO</name>
<accession>A0ACC0BBK0</accession>
<sequence length="315" mass="35608">MVMAKTAGILLLSLLLTMSIITTVDSLTPGPCCRYPWFSCCPAGVKPTYVPLPHPPISIAISSQGNVLPAHLLRYIETMSSNPEKMEVASWDGSLSRTEFYVAAGAFAEQWNKFNSALPQCSWLPRSTLPWLSATTSQTEGYLSVENMILPNITREFNECNDEEIKEDLSFSDDDGFTDNAMLAENHSQESCHYDFHIVYNSSYRVPVLYFRAAYSDGQPVALDDIEKNIASSAKALMESKWTFITQEDHPYLNRPWYTLHPCGTREWMKMLFMNEHLEAQNGDKRIAKYLVSWFSVVGQVFGLKIPLQMLGNWG</sequence>
<proteinExistence type="predicted"/>